<keyword evidence="2" id="KW-1134">Transmembrane beta strand</keyword>
<keyword evidence="3" id="KW-0175">Coiled coil</keyword>
<reference evidence="4" key="1">
    <citation type="submission" date="2020-08" db="EMBL/GenBank/DDBJ databases">
        <title>Novel species isolated from subtropical streams in China.</title>
        <authorList>
            <person name="Lu H."/>
        </authorList>
    </citation>
    <scope>NUCLEOTIDE SEQUENCE</scope>
    <source>
        <strain evidence="4">CY7W</strain>
    </source>
</reference>
<evidence type="ECO:0000313" key="4">
    <source>
        <dbReference type="EMBL" id="MBC3935505.1"/>
    </source>
</evidence>
<proteinExistence type="inferred from homology"/>
<sequence>MLTSACSSTVRAPAEQLVATPVQTQQSLLQALPPTTQAASLQQWWQAQGDPALLQLISAAQTVSPGIAQAWANIETARAARVSSGAALLPTLDATVNASRGRSQPGMPVANQGQAGLQTSWEIDVFGAGRASRDASQASLDASRALWHDARISVAAETATQYVNARQCQLTLALTRKDSESRQETVRVTALSAKAGVASQNQFVLAQAAAAEGNNRTLQQQAACDVERKALVALTGLPETEVAALIQQAAPQPAWQPVGISSLPASVLNQRPDVYAAEQEMTAAYAQISAAQAQRYPRLSLTGFVGRTRIDSGATDLTGPSWSLGPVNLTLPLFNGGRLAANVDAAEARYLASASNYQAKVRQAVREVEEALVNLRSAEARQQDAALAARSYAAHAAQTASRYQQGMASLFDLEDARRSAFAAELNESTLQSERRRAWIALYRAAGGGWSTQAVMPAAAAAAPAAPTSATAATSAQNSQ</sequence>
<evidence type="ECO:0000256" key="1">
    <source>
        <dbReference type="ARBA" id="ARBA00007613"/>
    </source>
</evidence>
<dbReference type="NCBIfam" id="TIGR01845">
    <property type="entry name" value="outer_NodT"/>
    <property type="match status" value="1"/>
</dbReference>
<protein>
    <submittedName>
        <fullName evidence="4">Efflux transporter outer membrane subunit</fullName>
    </submittedName>
</protein>
<organism evidence="4 5">
    <name type="scientific">Undibacterium rugosum</name>
    <dbReference type="NCBI Taxonomy" id="2762291"/>
    <lineage>
        <taxon>Bacteria</taxon>
        <taxon>Pseudomonadati</taxon>
        <taxon>Pseudomonadota</taxon>
        <taxon>Betaproteobacteria</taxon>
        <taxon>Burkholderiales</taxon>
        <taxon>Oxalobacteraceae</taxon>
        <taxon>Undibacterium</taxon>
    </lineage>
</organism>
<keyword evidence="2" id="KW-0472">Membrane</keyword>
<dbReference type="Gene3D" id="2.20.200.10">
    <property type="entry name" value="Outer membrane efflux proteins (OEP)"/>
    <property type="match status" value="1"/>
</dbReference>
<dbReference type="AlphaFoldDB" id="A0A923IA97"/>
<evidence type="ECO:0000256" key="2">
    <source>
        <dbReference type="RuleBase" id="RU362097"/>
    </source>
</evidence>
<dbReference type="Proteomes" id="UP000612361">
    <property type="component" value="Unassembled WGS sequence"/>
</dbReference>
<keyword evidence="2" id="KW-0449">Lipoprotein</keyword>
<dbReference type="Gene3D" id="1.20.1600.10">
    <property type="entry name" value="Outer membrane efflux proteins (OEP)"/>
    <property type="match status" value="1"/>
</dbReference>
<gene>
    <name evidence="4" type="ORF">H8K47_09040</name>
</gene>
<dbReference type="GO" id="GO:0015562">
    <property type="term" value="F:efflux transmembrane transporter activity"/>
    <property type="evidence" value="ECO:0007669"/>
    <property type="project" value="InterPro"/>
</dbReference>
<comment type="similarity">
    <text evidence="1 2">Belongs to the outer membrane factor (OMF) (TC 1.B.17) family.</text>
</comment>
<evidence type="ECO:0000313" key="5">
    <source>
        <dbReference type="Proteomes" id="UP000612361"/>
    </source>
</evidence>
<keyword evidence="2" id="KW-0564">Palmitate</keyword>
<dbReference type="InterPro" id="IPR010131">
    <property type="entry name" value="MdtP/NodT-like"/>
</dbReference>
<dbReference type="Pfam" id="PF02321">
    <property type="entry name" value="OEP"/>
    <property type="match status" value="2"/>
</dbReference>
<feature type="coiled-coil region" evidence="3">
    <location>
        <begin position="354"/>
        <end position="381"/>
    </location>
</feature>
<comment type="subcellular location">
    <subcellularLocation>
        <location evidence="2">Cell membrane</location>
        <topology evidence="2">Lipid-anchor</topology>
    </subcellularLocation>
</comment>
<dbReference type="PANTHER" id="PTHR30203:SF29">
    <property type="entry name" value="PROTEIN CYAE"/>
    <property type="match status" value="1"/>
</dbReference>
<dbReference type="InterPro" id="IPR003423">
    <property type="entry name" value="OMP_efflux"/>
</dbReference>
<evidence type="ECO:0000256" key="3">
    <source>
        <dbReference type="SAM" id="Coils"/>
    </source>
</evidence>
<dbReference type="EMBL" id="JACOGG010000008">
    <property type="protein sequence ID" value="MBC3935505.1"/>
    <property type="molecule type" value="Genomic_DNA"/>
</dbReference>
<comment type="caution">
    <text evidence="4">The sequence shown here is derived from an EMBL/GenBank/DDBJ whole genome shotgun (WGS) entry which is preliminary data.</text>
</comment>
<dbReference type="SUPFAM" id="SSF56954">
    <property type="entry name" value="Outer membrane efflux proteins (OEP)"/>
    <property type="match status" value="1"/>
</dbReference>
<name>A0A923IA97_9BURK</name>
<keyword evidence="5" id="KW-1185">Reference proteome</keyword>
<dbReference type="PANTHER" id="PTHR30203">
    <property type="entry name" value="OUTER MEMBRANE CATION EFFLUX PROTEIN"/>
    <property type="match status" value="1"/>
</dbReference>
<dbReference type="GO" id="GO:0005886">
    <property type="term" value="C:plasma membrane"/>
    <property type="evidence" value="ECO:0007669"/>
    <property type="project" value="UniProtKB-SubCell"/>
</dbReference>
<accession>A0A923IA97</accession>
<keyword evidence="2" id="KW-0812">Transmembrane</keyword>